<name>A0A9X2DTC1_9BACI</name>
<organism evidence="1 2">
    <name type="scientific">Halalkalibacter oceani</name>
    <dbReference type="NCBI Taxonomy" id="1653776"/>
    <lineage>
        <taxon>Bacteria</taxon>
        <taxon>Bacillati</taxon>
        <taxon>Bacillota</taxon>
        <taxon>Bacilli</taxon>
        <taxon>Bacillales</taxon>
        <taxon>Bacillaceae</taxon>
        <taxon>Halalkalibacter</taxon>
    </lineage>
</organism>
<dbReference type="EMBL" id="JAMBOL010000027">
    <property type="protein sequence ID" value="MCM3716043.1"/>
    <property type="molecule type" value="Genomic_DNA"/>
</dbReference>
<dbReference type="AlphaFoldDB" id="A0A9X2DTC1"/>
<dbReference type="Proteomes" id="UP001139179">
    <property type="component" value="Unassembled WGS sequence"/>
</dbReference>
<dbReference type="GO" id="GO:0000287">
    <property type="term" value="F:magnesium ion binding"/>
    <property type="evidence" value="ECO:0007669"/>
    <property type="project" value="InterPro"/>
</dbReference>
<reference evidence="1" key="1">
    <citation type="submission" date="2022-05" db="EMBL/GenBank/DDBJ databases">
        <title>Comparative Genomics of Spacecraft Associated Microbes.</title>
        <authorList>
            <person name="Tran M.T."/>
            <person name="Wright A."/>
            <person name="Seuylemezian A."/>
            <person name="Eisen J."/>
            <person name="Coil D."/>
        </authorList>
    </citation>
    <scope>NUCLEOTIDE SEQUENCE</scope>
    <source>
        <strain evidence="1">214.1.1</strain>
    </source>
</reference>
<accession>A0A9X2DTC1</accession>
<dbReference type="RefSeq" id="WP_251224723.1">
    <property type="nucleotide sequence ID" value="NZ_JAMBOL010000027.1"/>
</dbReference>
<dbReference type="GO" id="GO:0006281">
    <property type="term" value="P:DNA repair"/>
    <property type="evidence" value="ECO:0007669"/>
    <property type="project" value="InterPro"/>
</dbReference>
<comment type="caution">
    <text evidence="1">The sequence shown here is derived from an EMBL/GenBank/DDBJ whole genome shotgun (WGS) entry which is preliminary data.</text>
</comment>
<sequence>MNEIIKSNKEEPGIDFEDLFETDIVKEFKFEELESELRVVMEELNRQHLLNLYFYKRYDELLKLIGDRHTVLSSSLRKEYDFKISYQPSEKTTTLKTKHVLPTLKKVMPNKVYREYRTHFIKLIAPGLTKIQQEFGIHYEKAMVIFFYVSNTKEIDVDNRFQSFVFDAIRNARLIQNDNLTHLSTLSYGQYSDKPESTTITIIEERTFAEWVASQSNFFCRNNVSS</sequence>
<evidence type="ECO:0000313" key="2">
    <source>
        <dbReference type="Proteomes" id="UP001139179"/>
    </source>
</evidence>
<dbReference type="SUPFAM" id="SSF103084">
    <property type="entry name" value="Holliday junction resolvase RusA"/>
    <property type="match status" value="1"/>
</dbReference>
<dbReference type="GO" id="GO:0006310">
    <property type="term" value="P:DNA recombination"/>
    <property type="evidence" value="ECO:0007669"/>
    <property type="project" value="InterPro"/>
</dbReference>
<dbReference type="InterPro" id="IPR036614">
    <property type="entry name" value="RusA-like_sf"/>
</dbReference>
<evidence type="ECO:0000313" key="1">
    <source>
        <dbReference type="EMBL" id="MCM3716043.1"/>
    </source>
</evidence>
<keyword evidence="2" id="KW-1185">Reference proteome</keyword>
<proteinExistence type="predicted"/>
<protein>
    <submittedName>
        <fullName evidence="1">Uncharacterized protein</fullName>
    </submittedName>
</protein>
<dbReference type="Gene3D" id="3.30.1330.70">
    <property type="entry name" value="Holliday junction resolvase RusA"/>
    <property type="match status" value="1"/>
</dbReference>
<gene>
    <name evidence="1" type="ORF">M3202_18485</name>
</gene>